<comment type="caution">
    <text evidence="2">The sequence shown here is derived from an EMBL/GenBank/DDBJ whole genome shotgun (WGS) entry which is preliminary data.</text>
</comment>
<dbReference type="OrthoDB" id="1452241at2"/>
<dbReference type="AlphaFoldDB" id="A0A2V2YNN1"/>
<keyword evidence="1" id="KW-0472">Membrane</keyword>
<reference evidence="2 3" key="1">
    <citation type="submission" date="2018-05" db="EMBL/GenBank/DDBJ databases">
        <title>Genomic Encyclopedia of Type Strains, Phase III (KMG-III): the genomes of soil and plant-associated and newly described type strains.</title>
        <authorList>
            <person name="Whitman W."/>
        </authorList>
    </citation>
    <scope>NUCLEOTIDE SEQUENCE [LARGE SCALE GENOMIC DNA]</scope>
    <source>
        <strain evidence="2 3">CECT 5696</strain>
    </source>
</reference>
<proteinExistence type="predicted"/>
<accession>A0A2V2YNN1</accession>
<keyword evidence="3" id="KW-1185">Reference proteome</keyword>
<gene>
    <name evidence="2" type="ORF">DFQ01_12118</name>
</gene>
<name>A0A2V2YNN1_9BACL</name>
<keyword evidence="1" id="KW-1133">Transmembrane helix</keyword>
<evidence type="ECO:0000313" key="2">
    <source>
        <dbReference type="EMBL" id="PWV97376.1"/>
    </source>
</evidence>
<keyword evidence="1" id="KW-0812">Transmembrane</keyword>
<organism evidence="2 3">
    <name type="scientific">Paenibacillus cellulosilyticus</name>
    <dbReference type="NCBI Taxonomy" id="375489"/>
    <lineage>
        <taxon>Bacteria</taxon>
        <taxon>Bacillati</taxon>
        <taxon>Bacillota</taxon>
        <taxon>Bacilli</taxon>
        <taxon>Bacillales</taxon>
        <taxon>Paenibacillaceae</taxon>
        <taxon>Paenibacillus</taxon>
    </lineage>
</organism>
<sequence>MRSFALWYSANSAEPRKEATVHINLWDKVVHGKKQYCFDIGLLVEDISEIDCIYLYAPFTLKKEHIRDLGGLISNNQLVNAIFNENYTTTDGEPKKLIVNGTDEKPAFAIYALELESQIKLRACKRNSTSTGTIIEIKTKSIVPNKINRYYFRIRIQVEKEQIALINDAIKGVSIFSNQFTSTEVIDFRLNDVRSCSEELREQFHKGNKFGLLAIHYLILRDANDMIIHYGKEINSRMLENDLWKSYIDNADHNIIAYHIKSKAEKIYNSDSKRFEVSRYIESFSDLSRFQYQKSTNLILTIYILGVLLLGAAAGVLGNWISKLIGL</sequence>
<dbReference type="EMBL" id="QGTQ01000021">
    <property type="protein sequence ID" value="PWV97376.1"/>
    <property type="molecule type" value="Genomic_DNA"/>
</dbReference>
<dbReference type="RefSeq" id="WP_110045902.1">
    <property type="nucleotide sequence ID" value="NZ_CP054613.1"/>
</dbReference>
<protein>
    <submittedName>
        <fullName evidence="2">Uncharacterized protein</fullName>
    </submittedName>
</protein>
<feature type="transmembrane region" description="Helical" evidence="1">
    <location>
        <begin position="298"/>
        <end position="321"/>
    </location>
</feature>
<evidence type="ECO:0000256" key="1">
    <source>
        <dbReference type="SAM" id="Phobius"/>
    </source>
</evidence>
<evidence type="ECO:0000313" key="3">
    <source>
        <dbReference type="Proteomes" id="UP000246635"/>
    </source>
</evidence>
<dbReference type="Proteomes" id="UP000246635">
    <property type="component" value="Unassembled WGS sequence"/>
</dbReference>